<organism evidence="2 3">
    <name type="scientific">Halobellus rubicundus</name>
    <dbReference type="NCBI Taxonomy" id="2996466"/>
    <lineage>
        <taxon>Archaea</taxon>
        <taxon>Methanobacteriati</taxon>
        <taxon>Methanobacteriota</taxon>
        <taxon>Stenosarchaea group</taxon>
        <taxon>Halobacteria</taxon>
        <taxon>Halobacteriales</taxon>
        <taxon>Haloferacaceae</taxon>
        <taxon>Halobellus</taxon>
    </lineage>
</organism>
<keyword evidence="3" id="KW-1185">Reference proteome</keyword>
<name>A0ABD5MDL2_9EURY</name>
<dbReference type="EMBL" id="JBGNYA010000001">
    <property type="protein sequence ID" value="MFA1611985.1"/>
    <property type="molecule type" value="Genomic_DNA"/>
</dbReference>
<reference evidence="2 3" key="1">
    <citation type="submission" date="2024-08" db="EMBL/GenBank/DDBJ databases">
        <title>Halobellus sp. MBLA0158 whole genome sequence.</title>
        <authorList>
            <person name="Hwang C.Y."/>
            <person name="Cho E.-S."/>
            <person name="Seo M.-J."/>
        </authorList>
    </citation>
    <scope>NUCLEOTIDE SEQUENCE [LARGE SCALE GENOMIC DNA]</scope>
    <source>
        <strain evidence="2 3">MBLA0158</strain>
    </source>
</reference>
<comment type="caution">
    <text evidence="2">The sequence shown here is derived from an EMBL/GenBank/DDBJ whole genome shotgun (WGS) entry which is preliminary data.</text>
</comment>
<dbReference type="AlphaFoldDB" id="A0ABD5MDL2"/>
<accession>A0ABD5MDL2</accession>
<feature type="region of interest" description="Disordered" evidence="1">
    <location>
        <begin position="286"/>
        <end position="308"/>
    </location>
</feature>
<sequence length="308" mass="32651">MRRRRLLAALALLPASLAGCNGRTAPTTPRPTDADPAIPGPTATPLTETRPLPEPPDAPSAQEALAFVREYERIAARNRIVEHGGERGARNPEVGEPAAALAATTDAGFYLFGACRASGEYGERGGYGINRHEVPHFVGREGRHEVAPWSAVVCESADRAFAADDPAENAVAPEEYYGAEIHLFRFDGAARDVRVLVDYLDDGAPQAVYSTTVEASDDAPDPAYEYVLGNLAVRRGTYRVSVDVADAAVDDPDATATWTLSDPDAPAWTGLSVFVGEDGRPAIGLPDAADDSLVPGPSLCATQLEDER</sequence>
<evidence type="ECO:0000313" key="3">
    <source>
        <dbReference type="Proteomes" id="UP001570511"/>
    </source>
</evidence>
<evidence type="ECO:0000313" key="2">
    <source>
        <dbReference type="EMBL" id="MFA1611985.1"/>
    </source>
</evidence>
<dbReference type="Proteomes" id="UP001570511">
    <property type="component" value="Unassembled WGS sequence"/>
</dbReference>
<dbReference type="RefSeq" id="WP_372390503.1">
    <property type="nucleotide sequence ID" value="NZ_JBGNYA010000001.1"/>
</dbReference>
<proteinExistence type="predicted"/>
<feature type="region of interest" description="Disordered" evidence="1">
    <location>
        <begin position="18"/>
        <end position="60"/>
    </location>
</feature>
<gene>
    <name evidence="2" type="ORF">OS889_13335</name>
</gene>
<dbReference type="PROSITE" id="PS51257">
    <property type="entry name" value="PROKAR_LIPOPROTEIN"/>
    <property type="match status" value="1"/>
</dbReference>
<feature type="compositionally biased region" description="Low complexity" evidence="1">
    <location>
        <begin position="18"/>
        <end position="50"/>
    </location>
</feature>
<protein>
    <submittedName>
        <fullName evidence="2">Uncharacterized protein</fullName>
    </submittedName>
</protein>
<evidence type="ECO:0000256" key="1">
    <source>
        <dbReference type="SAM" id="MobiDB-lite"/>
    </source>
</evidence>